<evidence type="ECO:0000313" key="1">
    <source>
        <dbReference type="EMBL" id="AUN98978.1"/>
    </source>
</evidence>
<name>A0A2K9NU03_BACTC</name>
<organism evidence="1 2">
    <name type="scientific">Bacteriovorax stolpii</name>
    <name type="common">Bdellovibrio stolpii</name>
    <dbReference type="NCBI Taxonomy" id="960"/>
    <lineage>
        <taxon>Bacteria</taxon>
        <taxon>Pseudomonadati</taxon>
        <taxon>Bdellovibrionota</taxon>
        <taxon>Bacteriovoracia</taxon>
        <taxon>Bacteriovoracales</taxon>
        <taxon>Bacteriovoracaceae</taxon>
        <taxon>Bacteriovorax</taxon>
    </lineage>
</organism>
<dbReference type="Gene3D" id="1.10.3210.10">
    <property type="entry name" value="Hypothetical protein af1432"/>
    <property type="match status" value="1"/>
</dbReference>
<dbReference type="KEGG" id="bsto:C0V70_12875"/>
<dbReference type="Proteomes" id="UP000235584">
    <property type="component" value="Chromosome"/>
</dbReference>
<dbReference type="RefSeq" id="WP_102244269.1">
    <property type="nucleotide sequence ID" value="NZ_CP025704.1"/>
</dbReference>
<evidence type="ECO:0000313" key="2">
    <source>
        <dbReference type="Proteomes" id="UP000235584"/>
    </source>
</evidence>
<dbReference type="AlphaFoldDB" id="A0A2K9NU03"/>
<reference evidence="1 2" key="1">
    <citation type="submission" date="2018-01" db="EMBL/GenBank/DDBJ databases">
        <title>Complete genome sequence of Bacteriovorax stolpii DSM12778.</title>
        <authorList>
            <person name="Tang B."/>
            <person name="Chang J."/>
        </authorList>
    </citation>
    <scope>NUCLEOTIDE SEQUENCE [LARGE SCALE GENOMIC DNA]</scope>
    <source>
        <strain evidence="1 2">DSM 12778</strain>
    </source>
</reference>
<dbReference type="SUPFAM" id="SSF109604">
    <property type="entry name" value="HD-domain/PDEase-like"/>
    <property type="match status" value="1"/>
</dbReference>
<dbReference type="OrthoDB" id="5288061at2"/>
<protein>
    <submittedName>
        <fullName evidence="1">Uncharacterized protein</fullName>
    </submittedName>
</protein>
<keyword evidence="2" id="KW-1185">Reference proteome</keyword>
<gene>
    <name evidence="1" type="ORF">C0V70_12875</name>
</gene>
<sequence length="447" mass="50468">MSQILVISDNEILNQLYVTNLEVYLGAKVTLVDATKKGVELFKKSVPDLVITLNMINGHDSASEIHNYIVLNKYKSRLIVIGNPGKEMDSVIVVPNSYNLQNLIRSCAKELGVTAKDMAEKEMPQYYPIEQEFLSKLREVPCSVYIQMKNGNYTMVAKKGDTIGETIKQFVKEGITTLYVNSLDRLLIINMISLSIVDFLKNTEGLDTTEKSEAVKTGFNFASQSFTTSPEVTAEIVNIANACTKVMEEIVNETPSLKKLLSILNSQRDGYVYTHSILAAYVSNHIIRRVSWGGESHIEKINFVLFFHDIMLAPIYLKHPTLKYEEDLLFSDALNDKEKEVVLNHARLAAEVIVTYKRAPIGADLLIKQHHGITNGIGFAIDFKDDISPLSKIVLISEAFVEEFMKLRDQNPDYILDVKKIIEVLTEKFKKTTYKKIIETLENFPGN</sequence>
<accession>A0A2K9NU03</accession>
<proteinExistence type="predicted"/>
<dbReference type="EMBL" id="CP025704">
    <property type="protein sequence ID" value="AUN98978.1"/>
    <property type="molecule type" value="Genomic_DNA"/>
</dbReference>